<name>B1XYZ1_LEPCP</name>
<dbReference type="EMBL" id="CP001013">
    <property type="protein sequence ID" value="ACB34010.1"/>
    <property type="molecule type" value="Genomic_DNA"/>
</dbReference>
<dbReference type="Gene3D" id="1.20.120.520">
    <property type="entry name" value="nmb1532 protein domain like"/>
    <property type="match status" value="1"/>
</dbReference>
<reference evidence="3 4" key="1">
    <citation type="submission" date="2008-03" db="EMBL/GenBank/DDBJ databases">
        <title>Complete sequence of Leptothrix cholodnii SP-6.</title>
        <authorList>
            <consortium name="US DOE Joint Genome Institute"/>
            <person name="Copeland A."/>
            <person name="Lucas S."/>
            <person name="Lapidus A."/>
            <person name="Glavina del Rio T."/>
            <person name="Dalin E."/>
            <person name="Tice H."/>
            <person name="Bruce D."/>
            <person name="Goodwin L."/>
            <person name="Pitluck S."/>
            <person name="Chertkov O."/>
            <person name="Brettin T."/>
            <person name="Detter J.C."/>
            <person name="Han C."/>
            <person name="Kuske C.R."/>
            <person name="Schmutz J."/>
            <person name="Larimer F."/>
            <person name="Land M."/>
            <person name="Hauser L."/>
            <person name="Kyrpides N."/>
            <person name="Lykidis A."/>
            <person name="Emerson D."/>
            <person name="Richardson P."/>
        </authorList>
    </citation>
    <scope>NUCLEOTIDE SEQUENCE [LARGE SCALE GENOMIC DNA]</scope>
    <source>
        <strain evidence="4">ATCC 51168 / LMG 8142 / SP-6</strain>
    </source>
</reference>
<dbReference type="Proteomes" id="UP000001693">
    <property type="component" value="Chromosome"/>
</dbReference>
<gene>
    <name evidence="3" type="ordered locus">Lcho_1743</name>
</gene>
<evidence type="ECO:0000313" key="4">
    <source>
        <dbReference type="Proteomes" id="UP000001693"/>
    </source>
</evidence>
<dbReference type="KEGG" id="lch:Lcho_1743"/>
<evidence type="ECO:0000313" key="3">
    <source>
        <dbReference type="EMBL" id="ACB34010.1"/>
    </source>
</evidence>
<evidence type="ECO:0000256" key="1">
    <source>
        <dbReference type="SAM" id="MobiDB-lite"/>
    </source>
</evidence>
<accession>B1XYZ1</accession>
<dbReference type="RefSeq" id="WP_012346771.1">
    <property type="nucleotide sequence ID" value="NC_010524.1"/>
</dbReference>
<proteinExistence type="predicted"/>
<sequence length="189" mass="20665">MSNGSLQALHARASSRARPETSEALSPMEVLDADHRQMVVMLAKLGSLVDAGNDLSAQPMRALALEVHGFFGEHARRHHADEEQHIFPDLLNSSDASVRAHAERLQQDHRWLEQDWLELAPSISCVADGIGGIDEDMLREAIGIFTALYQEHIVLEESIAYPEARRAQAAAEAGRALRRATALAEASTG</sequence>
<feature type="region of interest" description="Disordered" evidence="1">
    <location>
        <begin position="1"/>
        <end position="25"/>
    </location>
</feature>
<feature type="domain" description="Hemerythrin-like" evidence="2">
    <location>
        <begin position="27"/>
        <end position="163"/>
    </location>
</feature>
<dbReference type="HOGENOM" id="CLU_113668_0_0_4"/>
<dbReference type="AlphaFoldDB" id="B1XYZ1"/>
<organism evidence="3 4">
    <name type="scientific">Leptothrix cholodnii (strain ATCC 51168 / LMG 8142 / SP-6)</name>
    <name type="common">Leptothrix discophora (strain SP-6)</name>
    <dbReference type="NCBI Taxonomy" id="395495"/>
    <lineage>
        <taxon>Bacteria</taxon>
        <taxon>Pseudomonadati</taxon>
        <taxon>Pseudomonadota</taxon>
        <taxon>Betaproteobacteria</taxon>
        <taxon>Burkholderiales</taxon>
        <taxon>Sphaerotilaceae</taxon>
        <taxon>Leptothrix</taxon>
    </lineage>
</organism>
<dbReference type="InterPro" id="IPR012312">
    <property type="entry name" value="Hemerythrin-like"/>
</dbReference>
<dbReference type="eggNOG" id="COG3945">
    <property type="taxonomic scope" value="Bacteria"/>
</dbReference>
<dbReference type="STRING" id="395495.Lcho_1743"/>
<protein>
    <submittedName>
        <fullName evidence="3">Hemerythrin HHE cation binding domain protein</fullName>
    </submittedName>
</protein>
<keyword evidence="4" id="KW-1185">Reference proteome</keyword>
<evidence type="ECO:0000259" key="2">
    <source>
        <dbReference type="Pfam" id="PF01814"/>
    </source>
</evidence>
<dbReference type="Pfam" id="PF01814">
    <property type="entry name" value="Hemerythrin"/>
    <property type="match status" value="1"/>
</dbReference>